<feature type="signal peptide" evidence="1">
    <location>
        <begin position="1"/>
        <end position="30"/>
    </location>
</feature>
<dbReference type="Gene3D" id="2.115.10.20">
    <property type="entry name" value="Glycosyl hydrolase domain, family 43"/>
    <property type="match status" value="1"/>
</dbReference>
<dbReference type="RefSeq" id="WP_223704846.1">
    <property type="nucleotide sequence ID" value="NZ_JAINUY010000001.1"/>
</dbReference>
<dbReference type="SUPFAM" id="SSF75005">
    <property type="entry name" value="Arabinanase/levansucrase/invertase"/>
    <property type="match status" value="1"/>
</dbReference>
<reference evidence="2 3" key="1">
    <citation type="journal article" date="2023" name="Antonie Van Leeuwenhoek">
        <title>Flavobacterium potami sp. nov., a multi-metal resistance genes harbouring bacterium isolated from shallow river silt.</title>
        <authorList>
            <person name="Li S."/>
            <person name="Mao S."/>
            <person name="Mu W."/>
            <person name="Guo B."/>
            <person name="Li C."/>
            <person name="Zhu Q."/>
            <person name="Hou X."/>
            <person name="Zhao Y."/>
            <person name="Wei S."/>
            <person name="Liu H."/>
            <person name="Liu A."/>
        </authorList>
    </citation>
    <scope>NUCLEOTIDE SEQUENCE [LARGE SCALE GENOMIC DNA]</scope>
    <source>
        <strain evidence="2 3">17A</strain>
    </source>
</reference>
<organism evidence="2 3">
    <name type="scientific">Flavobacterium potami</name>
    <dbReference type="NCBI Taxonomy" id="2872310"/>
    <lineage>
        <taxon>Bacteria</taxon>
        <taxon>Pseudomonadati</taxon>
        <taxon>Bacteroidota</taxon>
        <taxon>Flavobacteriia</taxon>
        <taxon>Flavobacteriales</taxon>
        <taxon>Flavobacteriaceae</taxon>
        <taxon>Flavobacterium</taxon>
    </lineage>
</organism>
<accession>A0A9X1KQG2</accession>
<feature type="chain" id="PRO_5040958626" description="Glycoside hydrolase" evidence="1">
    <location>
        <begin position="31"/>
        <end position="560"/>
    </location>
</feature>
<dbReference type="Proteomes" id="UP001139366">
    <property type="component" value="Unassembled WGS sequence"/>
</dbReference>
<dbReference type="EMBL" id="JAINUY010000001">
    <property type="protein sequence ID" value="MBZ4034131.1"/>
    <property type="molecule type" value="Genomic_DNA"/>
</dbReference>
<keyword evidence="3" id="KW-1185">Reference proteome</keyword>
<comment type="caution">
    <text evidence="2">The sequence shown here is derived from an EMBL/GenBank/DDBJ whole genome shotgun (WGS) entry which is preliminary data.</text>
</comment>
<dbReference type="InterPro" id="IPR023296">
    <property type="entry name" value="Glyco_hydro_beta-prop_sf"/>
</dbReference>
<sequence>MFSKNTKHNFKLKTAFLALFSICLQLSVTAQNAWKPASFEIVKSNYKTFKTTQYAHVFSGSKHNIVRLAPELQGLTGIELPLDKYKNGTNAPLQLKFKEPVMVLVGVFQDKNAEYLQVNQIGNNNEIISNGVTITGLPPVDVYAIPYGKGTHTILPNQKGLFTVLGVLKSDQQLNARDAKFPDGKLWNPTFIVEGFSDEKPLFEVIGGENKPVIDEGMSGTDGIQGGFEGGRVVKVGDTYHMFPTERAGEKGVDYYYDRVKTKIGHWTSKDAIHWKRESTIYQASGTYAVTEDDNPMNDRRAAIWSYMPVFNEKANKWYGYYLAYTVSKEIEPNHSFGRIWRCESTVDGINGIGGPYKDMGIIMEPGLDSQPWEGRQGVASFFPYQVGDKYFGFYSGAYPFNSWADYPKKSGKGWFVALAESKSLEGPWLRMNKGLEPIKTMHPLFVENPIVSQLPNGLYIAIFDGGPDGWGHHLPNMIAYSLSADGVNWAEAHYLPIETKVDKWWDIMRTPLCLIPEGNDVYTIVYNAIDLKRRFHPTGMVKVKLNKDVMESKLKELKK</sequence>
<evidence type="ECO:0000313" key="2">
    <source>
        <dbReference type="EMBL" id="MBZ4034131.1"/>
    </source>
</evidence>
<evidence type="ECO:0008006" key="4">
    <source>
        <dbReference type="Google" id="ProtNLM"/>
    </source>
</evidence>
<dbReference type="AlphaFoldDB" id="A0A9X1KQG2"/>
<proteinExistence type="predicted"/>
<evidence type="ECO:0000313" key="3">
    <source>
        <dbReference type="Proteomes" id="UP001139366"/>
    </source>
</evidence>
<gene>
    <name evidence="2" type="ORF">K6T82_05095</name>
</gene>
<protein>
    <recommendedName>
        <fullName evidence="4">Glycoside hydrolase</fullName>
    </recommendedName>
</protein>
<evidence type="ECO:0000256" key="1">
    <source>
        <dbReference type="SAM" id="SignalP"/>
    </source>
</evidence>
<keyword evidence="1" id="KW-0732">Signal</keyword>
<name>A0A9X1KQG2_9FLAO</name>